<gene>
    <name evidence="9 11" type="primary">tatA</name>
    <name evidence="11" type="ORF">AAE021_12410</name>
</gene>
<protein>
    <recommendedName>
        <fullName evidence="9">Sec-independent protein translocase protein TatA</fullName>
    </recommendedName>
</protein>
<feature type="compositionally biased region" description="Basic and acidic residues" evidence="10">
    <location>
        <begin position="80"/>
        <end position="90"/>
    </location>
</feature>
<dbReference type="InterPro" id="IPR006312">
    <property type="entry name" value="TatA/E"/>
</dbReference>
<keyword evidence="3 9" id="KW-1003">Cell membrane</keyword>
<evidence type="ECO:0000256" key="2">
    <source>
        <dbReference type="ARBA" id="ARBA00022448"/>
    </source>
</evidence>
<keyword evidence="2 9" id="KW-0813">Transport</keyword>
<comment type="similarity">
    <text evidence="9">Belongs to the TatA/E family.</text>
</comment>
<evidence type="ECO:0000256" key="4">
    <source>
        <dbReference type="ARBA" id="ARBA00022692"/>
    </source>
</evidence>
<keyword evidence="8 9" id="KW-0472">Membrane</keyword>
<evidence type="ECO:0000256" key="10">
    <source>
        <dbReference type="SAM" id="MobiDB-lite"/>
    </source>
</evidence>
<dbReference type="Pfam" id="PF02416">
    <property type="entry name" value="TatA_B_E"/>
    <property type="match status" value="1"/>
</dbReference>
<feature type="region of interest" description="Disordered" evidence="10">
    <location>
        <begin position="46"/>
        <end position="90"/>
    </location>
</feature>
<keyword evidence="6 9" id="KW-1133">Transmembrane helix</keyword>
<evidence type="ECO:0000256" key="1">
    <source>
        <dbReference type="ARBA" id="ARBA00004162"/>
    </source>
</evidence>
<evidence type="ECO:0000313" key="12">
    <source>
        <dbReference type="Proteomes" id="UP001448858"/>
    </source>
</evidence>
<accession>A0ABZ2ZSB2</accession>
<dbReference type="Proteomes" id="UP001448858">
    <property type="component" value="Chromosome"/>
</dbReference>
<keyword evidence="12" id="KW-1185">Reference proteome</keyword>
<evidence type="ECO:0000313" key="11">
    <source>
        <dbReference type="EMBL" id="WZP14985.1"/>
    </source>
</evidence>
<comment type="subcellular location">
    <subcellularLocation>
        <location evidence="1 9">Cell membrane</location>
        <topology evidence="1 9">Single-pass membrane protein</topology>
    </subcellularLocation>
</comment>
<comment type="function">
    <text evidence="9">Part of the twin-arginine translocation (Tat) system that transports large folded proteins containing a characteristic twin-arginine motif in their signal peptide across membranes. TatA could form the protein-conducting channel of the Tat system.</text>
</comment>
<comment type="subunit">
    <text evidence="9">The Tat system comprises two distinct complexes: a TatABC complex, containing multiple copies of TatA, TatB and TatC subunits, and a separate TatA complex, containing only TatA subunits. Substrates initially bind to the TatABC complex, which probably triggers association of the separate TatA complex to form the active translocon.</text>
</comment>
<reference evidence="11 12" key="1">
    <citation type="submission" date="2024-04" db="EMBL/GenBank/DDBJ databases">
        <title>Arthrobacter sp. from Plains bison fecal sample.</title>
        <authorList>
            <person name="Ruzzini A."/>
        </authorList>
    </citation>
    <scope>NUCLEOTIDE SEQUENCE [LARGE SCALE GENOMIC DNA]</scope>
    <source>
        <strain evidence="11 12">EINP1</strain>
    </source>
</reference>
<evidence type="ECO:0000256" key="9">
    <source>
        <dbReference type="HAMAP-Rule" id="MF_00236"/>
    </source>
</evidence>
<dbReference type="RefSeq" id="WP_342022646.1">
    <property type="nucleotide sequence ID" value="NZ_CP151657.1"/>
</dbReference>
<evidence type="ECO:0000256" key="6">
    <source>
        <dbReference type="ARBA" id="ARBA00022989"/>
    </source>
</evidence>
<dbReference type="PANTHER" id="PTHR42982:SF8">
    <property type="entry name" value="SEC-INDEPENDENT PROTEIN TRANSLOCASE PROTEIN TATA"/>
    <property type="match status" value="1"/>
</dbReference>
<evidence type="ECO:0000256" key="7">
    <source>
        <dbReference type="ARBA" id="ARBA00023010"/>
    </source>
</evidence>
<dbReference type="HAMAP" id="MF_00236">
    <property type="entry name" value="TatA_E"/>
    <property type="match status" value="1"/>
</dbReference>
<keyword evidence="7 9" id="KW-0811">Translocation</keyword>
<dbReference type="EMBL" id="CP151657">
    <property type="protein sequence ID" value="WZP14985.1"/>
    <property type="molecule type" value="Genomic_DNA"/>
</dbReference>
<proteinExistence type="inferred from homology"/>
<organism evidence="11 12">
    <name type="scientific">Arthrobacter citreus</name>
    <dbReference type="NCBI Taxonomy" id="1670"/>
    <lineage>
        <taxon>Bacteria</taxon>
        <taxon>Bacillati</taxon>
        <taxon>Actinomycetota</taxon>
        <taxon>Actinomycetes</taxon>
        <taxon>Micrococcales</taxon>
        <taxon>Micrococcaceae</taxon>
        <taxon>Arthrobacter</taxon>
    </lineage>
</organism>
<keyword evidence="4 9" id="KW-0812">Transmembrane</keyword>
<dbReference type="InterPro" id="IPR003369">
    <property type="entry name" value="TatA/B/E"/>
</dbReference>
<name>A0ABZ2ZSB2_9MICC</name>
<evidence type="ECO:0000256" key="8">
    <source>
        <dbReference type="ARBA" id="ARBA00023136"/>
    </source>
</evidence>
<sequence length="90" mass="9578">MMGRLFDNPWAVLVLVVLAVVLFGAARLPGIARGLGQSMRILKSEVKEMKHDGKAGSPDSSGSPEPPIEGRVMDAAGETRPWKPEGPKGQ</sequence>
<dbReference type="PANTHER" id="PTHR42982">
    <property type="entry name" value="SEC-INDEPENDENT PROTEIN TRANSLOCASE PROTEIN TATA"/>
    <property type="match status" value="1"/>
</dbReference>
<dbReference type="NCBIfam" id="NF001854">
    <property type="entry name" value="PRK00575.1"/>
    <property type="match status" value="1"/>
</dbReference>
<dbReference type="Gene3D" id="1.20.5.3310">
    <property type="match status" value="1"/>
</dbReference>
<evidence type="ECO:0000256" key="3">
    <source>
        <dbReference type="ARBA" id="ARBA00022475"/>
    </source>
</evidence>
<evidence type="ECO:0000256" key="5">
    <source>
        <dbReference type="ARBA" id="ARBA00022927"/>
    </source>
</evidence>
<keyword evidence="5 9" id="KW-0653">Protein transport</keyword>